<dbReference type="EC" id="2.7.7.18" evidence="11"/>
<dbReference type="OrthoDB" id="5295945at2"/>
<keyword evidence="8 11" id="KW-0067">ATP-binding</keyword>
<dbReference type="HAMAP" id="MF_00244">
    <property type="entry name" value="NaMN_adenylyltr"/>
    <property type="match status" value="1"/>
</dbReference>
<evidence type="ECO:0000313" key="13">
    <source>
        <dbReference type="EMBL" id="QBF82329.1"/>
    </source>
</evidence>
<protein>
    <recommendedName>
        <fullName evidence="11">Probable nicotinate-nucleotide adenylyltransferase</fullName>
        <ecNumber evidence="11">2.7.7.18</ecNumber>
    </recommendedName>
    <alternativeName>
        <fullName evidence="11">Deamido-NAD(+) diphosphorylase</fullName>
    </alternativeName>
    <alternativeName>
        <fullName evidence="11">Deamido-NAD(+) pyrophosphorylase</fullName>
    </alternativeName>
    <alternativeName>
        <fullName evidence="11">Nicotinate mononucleotide adenylyltransferase</fullName>
        <shortName evidence="11">NaMN adenylyltransferase</shortName>
    </alternativeName>
</protein>
<evidence type="ECO:0000256" key="5">
    <source>
        <dbReference type="ARBA" id="ARBA00022679"/>
    </source>
</evidence>
<evidence type="ECO:0000313" key="14">
    <source>
        <dbReference type="Proteomes" id="UP000291106"/>
    </source>
</evidence>
<dbReference type="AlphaFoldDB" id="A0A411PFF9"/>
<dbReference type="Gene3D" id="3.40.50.620">
    <property type="entry name" value="HUPs"/>
    <property type="match status" value="1"/>
</dbReference>
<proteinExistence type="inferred from homology"/>
<accession>A0A411PFF9</accession>
<comment type="function">
    <text evidence="1 11">Catalyzes the reversible adenylation of nicotinate mononucleotide (NaMN) to nicotinic acid adenine dinucleotide (NaAD).</text>
</comment>
<gene>
    <name evidence="11 13" type="primary">nadD</name>
    <name evidence="13" type="ORF">EXU30_06190</name>
</gene>
<dbReference type="CDD" id="cd02165">
    <property type="entry name" value="NMNAT"/>
    <property type="match status" value="1"/>
</dbReference>
<dbReference type="GO" id="GO:0004515">
    <property type="term" value="F:nicotinate-nucleotide adenylyltransferase activity"/>
    <property type="evidence" value="ECO:0007669"/>
    <property type="project" value="UniProtKB-UniRule"/>
</dbReference>
<dbReference type="RefSeq" id="WP_130598349.1">
    <property type="nucleotide sequence ID" value="NZ_CP036200.1"/>
</dbReference>
<feature type="domain" description="Cytidyltransferase-like" evidence="12">
    <location>
        <begin position="5"/>
        <end position="195"/>
    </location>
</feature>
<dbReference type="PANTHER" id="PTHR39321:SF3">
    <property type="entry name" value="PHOSPHOPANTETHEINE ADENYLYLTRANSFERASE"/>
    <property type="match status" value="1"/>
</dbReference>
<evidence type="ECO:0000256" key="11">
    <source>
        <dbReference type="HAMAP-Rule" id="MF_00244"/>
    </source>
</evidence>
<dbReference type="PANTHER" id="PTHR39321">
    <property type="entry name" value="NICOTINATE-NUCLEOTIDE ADENYLYLTRANSFERASE-RELATED"/>
    <property type="match status" value="1"/>
</dbReference>
<dbReference type="InterPro" id="IPR014729">
    <property type="entry name" value="Rossmann-like_a/b/a_fold"/>
</dbReference>
<dbReference type="GO" id="GO:0009435">
    <property type="term" value="P:NAD+ biosynthetic process"/>
    <property type="evidence" value="ECO:0007669"/>
    <property type="project" value="UniProtKB-UniRule"/>
</dbReference>
<evidence type="ECO:0000256" key="7">
    <source>
        <dbReference type="ARBA" id="ARBA00022741"/>
    </source>
</evidence>
<organism evidence="13 14">
    <name type="scientific">Shewanella maritima</name>
    <dbReference type="NCBI Taxonomy" id="2520507"/>
    <lineage>
        <taxon>Bacteria</taxon>
        <taxon>Pseudomonadati</taxon>
        <taxon>Pseudomonadota</taxon>
        <taxon>Gammaproteobacteria</taxon>
        <taxon>Alteromonadales</taxon>
        <taxon>Shewanellaceae</taxon>
        <taxon>Shewanella</taxon>
    </lineage>
</organism>
<evidence type="ECO:0000256" key="10">
    <source>
        <dbReference type="ARBA" id="ARBA00048721"/>
    </source>
</evidence>
<dbReference type="SUPFAM" id="SSF52374">
    <property type="entry name" value="Nucleotidylyl transferase"/>
    <property type="match status" value="1"/>
</dbReference>
<evidence type="ECO:0000259" key="12">
    <source>
        <dbReference type="Pfam" id="PF01467"/>
    </source>
</evidence>
<keyword evidence="9 11" id="KW-0520">NAD</keyword>
<dbReference type="Proteomes" id="UP000291106">
    <property type="component" value="Chromosome"/>
</dbReference>
<keyword evidence="5 11" id="KW-0808">Transferase</keyword>
<dbReference type="InterPro" id="IPR005248">
    <property type="entry name" value="NadD/NMNAT"/>
</dbReference>
<sequence length="223" mass="25370">MRIGILGGTFDPIHQGHIQPALAVQQQLELDEVWLMPNHIPPHKSSTQVSTAHRLNMVKLECAQHPELKLCDIEINRDSPSYSVVTLQQLSEQYPQHEFYFIMGMDSFVNLDKWHQWQQLFQYCHIALCARPGWQLAQGSSMAKVLAKRQTSHPKLANYSKRASTLSQALTRAKSGNVFIVDAPLHAISSTDIRNELARGLNVKDKLSQTVLDYINQQQLYLT</sequence>
<dbReference type="UniPathway" id="UPA00253">
    <property type="reaction ID" value="UER00332"/>
</dbReference>
<dbReference type="NCBIfam" id="NF000840">
    <property type="entry name" value="PRK00071.1-3"/>
    <property type="match status" value="1"/>
</dbReference>
<evidence type="ECO:0000256" key="2">
    <source>
        <dbReference type="ARBA" id="ARBA00005019"/>
    </source>
</evidence>
<dbReference type="GO" id="GO:0005524">
    <property type="term" value="F:ATP binding"/>
    <property type="evidence" value="ECO:0007669"/>
    <property type="project" value="UniProtKB-KW"/>
</dbReference>
<dbReference type="EMBL" id="CP036200">
    <property type="protein sequence ID" value="QBF82329.1"/>
    <property type="molecule type" value="Genomic_DNA"/>
</dbReference>
<reference evidence="13 14" key="1">
    <citation type="submission" date="2019-02" db="EMBL/GenBank/DDBJ databases">
        <title>Shewanella sp. D4-2 isolated from Dokdo Island.</title>
        <authorList>
            <person name="Baek K."/>
        </authorList>
    </citation>
    <scope>NUCLEOTIDE SEQUENCE [LARGE SCALE GENOMIC DNA]</scope>
    <source>
        <strain evidence="13 14">D4-2</strain>
    </source>
</reference>
<comment type="pathway">
    <text evidence="2 11">Cofactor biosynthesis; NAD(+) biosynthesis; deamido-NAD(+) from nicotinate D-ribonucleotide: step 1/1.</text>
</comment>
<keyword evidence="14" id="KW-1185">Reference proteome</keyword>
<dbReference type="Pfam" id="PF01467">
    <property type="entry name" value="CTP_transf_like"/>
    <property type="match status" value="1"/>
</dbReference>
<comment type="catalytic activity">
    <reaction evidence="10 11">
        <text>nicotinate beta-D-ribonucleotide + ATP + H(+) = deamido-NAD(+) + diphosphate</text>
        <dbReference type="Rhea" id="RHEA:22860"/>
        <dbReference type="ChEBI" id="CHEBI:15378"/>
        <dbReference type="ChEBI" id="CHEBI:30616"/>
        <dbReference type="ChEBI" id="CHEBI:33019"/>
        <dbReference type="ChEBI" id="CHEBI:57502"/>
        <dbReference type="ChEBI" id="CHEBI:58437"/>
        <dbReference type="EC" id="2.7.7.18"/>
    </reaction>
</comment>
<dbReference type="NCBIfam" id="TIGR00482">
    <property type="entry name" value="nicotinate (nicotinamide) nucleotide adenylyltransferase"/>
    <property type="match status" value="1"/>
</dbReference>
<evidence type="ECO:0000256" key="1">
    <source>
        <dbReference type="ARBA" id="ARBA00002324"/>
    </source>
</evidence>
<dbReference type="InterPro" id="IPR004821">
    <property type="entry name" value="Cyt_trans-like"/>
</dbReference>
<name>A0A411PFF9_9GAMM</name>
<keyword evidence="4 11" id="KW-0662">Pyridine nucleotide biosynthesis</keyword>
<evidence type="ECO:0000256" key="4">
    <source>
        <dbReference type="ARBA" id="ARBA00022642"/>
    </source>
</evidence>
<evidence type="ECO:0000256" key="8">
    <source>
        <dbReference type="ARBA" id="ARBA00022840"/>
    </source>
</evidence>
<evidence type="ECO:0000256" key="6">
    <source>
        <dbReference type="ARBA" id="ARBA00022695"/>
    </source>
</evidence>
<comment type="similarity">
    <text evidence="3 11">Belongs to the NadD family.</text>
</comment>
<keyword evidence="6 11" id="KW-0548">Nucleotidyltransferase</keyword>
<dbReference type="NCBIfam" id="TIGR00125">
    <property type="entry name" value="cyt_tran_rel"/>
    <property type="match status" value="1"/>
</dbReference>
<dbReference type="NCBIfam" id="NF000839">
    <property type="entry name" value="PRK00071.1-1"/>
    <property type="match status" value="1"/>
</dbReference>
<keyword evidence="7 11" id="KW-0547">Nucleotide-binding</keyword>
<evidence type="ECO:0000256" key="9">
    <source>
        <dbReference type="ARBA" id="ARBA00023027"/>
    </source>
</evidence>
<dbReference type="FunFam" id="3.40.50.620:FF:000039">
    <property type="entry name" value="Probable nicotinate-nucleotide adenylyltransferase"/>
    <property type="match status" value="1"/>
</dbReference>
<evidence type="ECO:0000256" key="3">
    <source>
        <dbReference type="ARBA" id="ARBA00009014"/>
    </source>
</evidence>
<dbReference type="KEGG" id="smai:EXU30_06190"/>